<evidence type="ECO:0000313" key="2">
    <source>
        <dbReference type="EMBL" id="CAD7659165.1"/>
    </source>
</evidence>
<reference evidence="2" key="1">
    <citation type="submission" date="2020-11" db="EMBL/GenBank/DDBJ databases">
        <authorList>
            <person name="Tran Van P."/>
        </authorList>
    </citation>
    <scope>NUCLEOTIDE SEQUENCE</scope>
</reference>
<sequence length="311" mass="35418">MNQLLIVTLLTLFGGIIANYVCPPNLDIFLPCECRVDPGILPLYRSIECKGDQPINLTALFQRLSHELKADEKDYLYFMLFNKAVDVLPANVFADITFQHVELDGKNLTKVHRLVLNGTQDTLKSLETLNLPLVDGNGDWDVFKAINLAHNLSDVTLLYTNLTKIPDNALQSHPSLERIEILMSPSITSIGRNAFKNLTKVEFISIEAHVKDIGDEAFAVSHVSTDQTLWLSFIGNNLNNHTLRKEVFNGINRPVDLNVMLNDLKFIEESTYEAFLQQNPNHTIHSDTECMDSRNDWLRHKYPNQWVDRNC</sequence>
<dbReference type="Gene3D" id="3.80.10.10">
    <property type="entry name" value="Ribonuclease Inhibitor"/>
    <property type="match status" value="1"/>
</dbReference>
<evidence type="ECO:0000313" key="3">
    <source>
        <dbReference type="Proteomes" id="UP000728032"/>
    </source>
</evidence>
<protein>
    <submittedName>
        <fullName evidence="2">Uncharacterized protein</fullName>
    </submittedName>
</protein>
<dbReference type="EMBL" id="CAJPVJ010016699">
    <property type="protein sequence ID" value="CAG2176327.1"/>
    <property type="molecule type" value="Genomic_DNA"/>
</dbReference>
<proteinExistence type="predicted"/>
<dbReference type="Proteomes" id="UP000728032">
    <property type="component" value="Unassembled WGS sequence"/>
</dbReference>
<name>A0A7R9MG02_9ACAR</name>
<keyword evidence="3" id="KW-1185">Reference proteome</keyword>
<gene>
    <name evidence="2" type="ORF">ONB1V03_LOCUS15761</name>
</gene>
<dbReference type="AlphaFoldDB" id="A0A7R9MG02"/>
<evidence type="ECO:0000256" key="1">
    <source>
        <dbReference type="SAM" id="SignalP"/>
    </source>
</evidence>
<dbReference type="EMBL" id="OC931524">
    <property type="protein sequence ID" value="CAD7659165.1"/>
    <property type="molecule type" value="Genomic_DNA"/>
</dbReference>
<dbReference type="SUPFAM" id="SSF52058">
    <property type="entry name" value="L domain-like"/>
    <property type="match status" value="1"/>
</dbReference>
<accession>A0A7R9MG02</accession>
<dbReference type="InterPro" id="IPR026906">
    <property type="entry name" value="LRR_5"/>
</dbReference>
<feature type="chain" id="PRO_5036211560" evidence="1">
    <location>
        <begin position="19"/>
        <end position="311"/>
    </location>
</feature>
<dbReference type="InterPro" id="IPR032675">
    <property type="entry name" value="LRR_dom_sf"/>
</dbReference>
<keyword evidence="1" id="KW-0732">Signal</keyword>
<dbReference type="Pfam" id="PF13306">
    <property type="entry name" value="LRR_5"/>
    <property type="match status" value="1"/>
</dbReference>
<organism evidence="2">
    <name type="scientific">Oppiella nova</name>
    <dbReference type="NCBI Taxonomy" id="334625"/>
    <lineage>
        <taxon>Eukaryota</taxon>
        <taxon>Metazoa</taxon>
        <taxon>Ecdysozoa</taxon>
        <taxon>Arthropoda</taxon>
        <taxon>Chelicerata</taxon>
        <taxon>Arachnida</taxon>
        <taxon>Acari</taxon>
        <taxon>Acariformes</taxon>
        <taxon>Sarcoptiformes</taxon>
        <taxon>Oribatida</taxon>
        <taxon>Brachypylina</taxon>
        <taxon>Oppioidea</taxon>
        <taxon>Oppiidae</taxon>
        <taxon>Oppiella</taxon>
    </lineage>
</organism>
<feature type="signal peptide" evidence="1">
    <location>
        <begin position="1"/>
        <end position="18"/>
    </location>
</feature>
<dbReference type="OrthoDB" id="6502080at2759"/>